<dbReference type="Proteomes" id="UP000242519">
    <property type="component" value="Unassembled WGS sequence"/>
</dbReference>
<dbReference type="AlphaFoldDB" id="A0A218Z7R2"/>
<dbReference type="InParanoid" id="A0A218Z7R2"/>
<feature type="region of interest" description="Disordered" evidence="1">
    <location>
        <begin position="64"/>
        <end position="150"/>
    </location>
</feature>
<sequence>MLTGSLSNAGMTKAGTRAVSRAPEQDDTLISPARQATPERNGIRVAAASRMACVEVESARREALGDLDNTARDLHRGVREARPTSCMPTRKIQKTDYLPPSEPERASQKQPAAVSRDPPTRARVSASASAPRLLGPLAKPSVPGRHERGALASRLAWHRAAGAGSSSVEASG</sequence>
<feature type="compositionally biased region" description="Low complexity" evidence="1">
    <location>
        <begin position="121"/>
        <end position="132"/>
    </location>
</feature>
<name>A0A218Z7R2_9HELO</name>
<feature type="compositionally biased region" description="Polar residues" evidence="1">
    <location>
        <begin position="1"/>
        <end position="10"/>
    </location>
</feature>
<evidence type="ECO:0000256" key="1">
    <source>
        <dbReference type="SAM" id="MobiDB-lite"/>
    </source>
</evidence>
<feature type="compositionally biased region" description="Basic and acidic residues" evidence="1">
    <location>
        <begin position="64"/>
        <end position="82"/>
    </location>
</feature>
<gene>
    <name evidence="2" type="ORF">B2J93_2647</name>
</gene>
<dbReference type="EMBL" id="MZNU01000166">
    <property type="protein sequence ID" value="OWP03802.1"/>
    <property type="molecule type" value="Genomic_DNA"/>
</dbReference>
<evidence type="ECO:0000313" key="2">
    <source>
        <dbReference type="EMBL" id="OWP03802.1"/>
    </source>
</evidence>
<proteinExistence type="predicted"/>
<reference evidence="2 3" key="1">
    <citation type="submission" date="2017-04" db="EMBL/GenBank/DDBJ databases">
        <title>Draft genome sequence of Marssonina coronaria NL1: causal agent of apple blotch.</title>
        <authorList>
            <person name="Cheng Q."/>
        </authorList>
    </citation>
    <scope>NUCLEOTIDE SEQUENCE [LARGE SCALE GENOMIC DNA]</scope>
    <source>
        <strain evidence="2 3">NL1</strain>
    </source>
</reference>
<evidence type="ECO:0000313" key="3">
    <source>
        <dbReference type="Proteomes" id="UP000242519"/>
    </source>
</evidence>
<organism evidence="2 3">
    <name type="scientific">Diplocarpon coronariae</name>
    <dbReference type="NCBI Taxonomy" id="2795749"/>
    <lineage>
        <taxon>Eukaryota</taxon>
        <taxon>Fungi</taxon>
        <taxon>Dikarya</taxon>
        <taxon>Ascomycota</taxon>
        <taxon>Pezizomycotina</taxon>
        <taxon>Leotiomycetes</taxon>
        <taxon>Helotiales</taxon>
        <taxon>Drepanopezizaceae</taxon>
        <taxon>Diplocarpon</taxon>
    </lineage>
</organism>
<feature type="region of interest" description="Disordered" evidence="1">
    <location>
        <begin position="1"/>
        <end position="42"/>
    </location>
</feature>
<comment type="caution">
    <text evidence="2">The sequence shown here is derived from an EMBL/GenBank/DDBJ whole genome shotgun (WGS) entry which is preliminary data.</text>
</comment>
<protein>
    <submittedName>
        <fullName evidence="2">Uncharacterized protein</fullName>
    </submittedName>
</protein>
<keyword evidence="3" id="KW-1185">Reference proteome</keyword>
<accession>A0A218Z7R2</accession>